<dbReference type="Proteomes" id="UP000799771">
    <property type="component" value="Unassembled WGS sequence"/>
</dbReference>
<dbReference type="SUPFAM" id="SSF55205">
    <property type="entry name" value="EPT/RTPC-like"/>
    <property type="match status" value="1"/>
</dbReference>
<dbReference type="Gene3D" id="3.30.360.20">
    <property type="entry name" value="RNA 3'-terminal phosphate cyclase, insert domain"/>
    <property type="match status" value="1"/>
</dbReference>
<feature type="active site" description="Tele-AMP-histidine intermediate" evidence="1">
    <location>
        <position position="343"/>
    </location>
</feature>
<dbReference type="GeneID" id="54407564"/>
<dbReference type="RefSeq" id="XP_033529072.1">
    <property type="nucleotide sequence ID" value="XM_033667132.1"/>
</dbReference>
<dbReference type="InterPro" id="IPR023797">
    <property type="entry name" value="RNA3'_phos_cyclase_dom"/>
</dbReference>
<dbReference type="EMBL" id="ML977497">
    <property type="protein sequence ID" value="KAF2134685.1"/>
    <property type="molecule type" value="Genomic_DNA"/>
</dbReference>
<reference evidence="4" key="1">
    <citation type="journal article" date="2020" name="Stud. Mycol.">
        <title>101 Dothideomycetes genomes: a test case for predicting lifestyles and emergence of pathogens.</title>
        <authorList>
            <person name="Haridas S."/>
            <person name="Albert R."/>
            <person name="Binder M."/>
            <person name="Bloem J."/>
            <person name="Labutti K."/>
            <person name="Salamov A."/>
            <person name="Andreopoulos B."/>
            <person name="Baker S."/>
            <person name="Barry K."/>
            <person name="Bills G."/>
            <person name="Bluhm B."/>
            <person name="Cannon C."/>
            <person name="Castanera R."/>
            <person name="Culley D."/>
            <person name="Daum C."/>
            <person name="Ezra D."/>
            <person name="Gonzalez J."/>
            <person name="Henrissat B."/>
            <person name="Kuo A."/>
            <person name="Liang C."/>
            <person name="Lipzen A."/>
            <person name="Lutzoni F."/>
            <person name="Magnuson J."/>
            <person name="Mondo S."/>
            <person name="Nolan M."/>
            <person name="Ohm R."/>
            <person name="Pangilinan J."/>
            <person name="Park H.-J."/>
            <person name="Ramirez L."/>
            <person name="Alfaro M."/>
            <person name="Sun H."/>
            <person name="Tritt A."/>
            <person name="Yoshinaga Y."/>
            <person name="Zwiers L.-H."/>
            <person name="Turgeon B."/>
            <person name="Goodwin S."/>
            <person name="Spatafora J."/>
            <person name="Crous P."/>
            <person name="Grigoriev I."/>
        </authorList>
    </citation>
    <scope>NUCLEOTIDE SEQUENCE</scope>
    <source>
        <strain evidence="4">CBS 119687</strain>
    </source>
</reference>
<dbReference type="InterPro" id="IPR037136">
    <property type="entry name" value="RNA3'_phos_cyclase_dom_sf"/>
</dbReference>
<gene>
    <name evidence="4" type="ORF">P153DRAFT_362430</name>
</gene>
<dbReference type="PANTHER" id="PTHR11096:SF0">
    <property type="entry name" value="RNA 3'-TERMINAL PHOSPHATE CYCLASE"/>
    <property type="match status" value="1"/>
</dbReference>
<dbReference type="InterPro" id="IPR000228">
    <property type="entry name" value="RNA3'_term_phos_cyc"/>
</dbReference>
<dbReference type="PANTHER" id="PTHR11096">
    <property type="entry name" value="RNA 3' TERMINAL PHOSPHATE CYCLASE"/>
    <property type="match status" value="1"/>
</dbReference>
<dbReference type="AlphaFoldDB" id="A0A6A6AUP4"/>
<protein>
    <submittedName>
        <fullName evidence="4">RNA 3'-terminal phosphate cyclase</fullName>
    </submittedName>
</protein>
<dbReference type="InterPro" id="IPR036553">
    <property type="entry name" value="RPTC_insert"/>
</dbReference>
<organism evidence="4 5">
    <name type="scientific">Dothidotthia symphoricarpi CBS 119687</name>
    <dbReference type="NCBI Taxonomy" id="1392245"/>
    <lineage>
        <taxon>Eukaryota</taxon>
        <taxon>Fungi</taxon>
        <taxon>Dikarya</taxon>
        <taxon>Ascomycota</taxon>
        <taxon>Pezizomycotina</taxon>
        <taxon>Dothideomycetes</taxon>
        <taxon>Pleosporomycetidae</taxon>
        <taxon>Pleosporales</taxon>
        <taxon>Dothidotthiaceae</taxon>
        <taxon>Dothidotthia</taxon>
    </lineage>
</organism>
<evidence type="ECO:0000313" key="4">
    <source>
        <dbReference type="EMBL" id="KAF2134685.1"/>
    </source>
</evidence>
<dbReference type="GO" id="GO:0003963">
    <property type="term" value="F:RNA-3'-phosphate cyclase activity"/>
    <property type="evidence" value="ECO:0007669"/>
    <property type="project" value="TreeGrafter"/>
</dbReference>
<sequence>MSIASVTVHLEGTTLEGGGQILRLALSLSSLTRTPIHISNIRGKRHGGGGLKSQHLTSLKWLGQACNASTTGAQLKSKEITFAPDTAHRNDTVKTGAVEIKQDTPGSVNLVFQAVLPYLLFSGAEEKIRLTITGGTNVSNSPSYDYIAQVLIPMLTLIGAPSIETELHARGWSQGGTCLGRATYTITPLRHQLPAFHLIERGAMRSVNATIIAPKDTEQHFRDELDVMFDNLEPRISTPPATITFDTTFEDSHHPKRYYILLVATTTTGMKLGRDWLFDQAIRPGKTEHIVPTMVRKVAGDLMREIEHEGCVDEFLRDQLVVFQALALSGSRVEGGKGKLSMHALTARWVAEQILGVEFSDDGSCGGVGYHPGGAGEDRDVNEELVGELERVTLGRG</sequence>
<dbReference type="GO" id="GO:0005524">
    <property type="term" value="F:ATP binding"/>
    <property type="evidence" value="ECO:0007669"/>
    <property type="project" value="UniProtKB-KW"/>
</dbReference>
<feature type="domain" description="RNA 3'-terminal phosphate cyclase" evidence="3">
    <location>
        <begin position="15"/>
        <end position="359"/>
    </location>
</feature>
<keyword evidence="5" id="KW-1185">Reference proteome</keyword>
<feature type="binding site" evidence="2">
    <location>
        <position position="113"/>
    </location>
    <ligand>
        <name>ATP</name>
        <dbReference type="ChEBI" id="CHEBI:30616"/>
    </ligand>
</feature>
<dbReference type="Pfam" id="PF01137">
    <property type="entry name" value="RTC"/>
    <property type="match status" value="1"/>
</dbReference>
<feature type="binding site" evidence="2">
    <location>
        <begin position="315"/>
        <end position="319"/>
    </location>
    <ligand>
        <name>ATP</name>
        <dbReference type="ChEBI" id="CHEBI:30616"/>
    </ligand>
</feature>
<name>A0A6A6AUP4_9PLEO</name>
<dbReference type="PIRSF" id="PIRSF005378">
    <property type="entry name" value="RNA3'_term_phos_cycl_euk"/>
    <property type="match status" value="1"/>
</dbReference>
<evidence type="ECO:0000256" key="2">
    <source>
        <dbReference type="PIRSR" id="PIRSR005378-2"/>
    </source>
</evidence>
<evidence type="ECO:0000259" key="3">
    <source>
        <dbReference type="Pfam" id="PF01137"/>
    </source>
</evidence>
<keyword evidence="2" id="KW-0067">ATP-binding</keyword>
<proteinExistence type="predicted"/>
<evidence type="ECO:0000256" key="1">
    <source>
        <dbReference type="PIRSR" id="PIRSR005378-1"/>
    </source>
</evidence>
<dbReference type="GO" id="GO:0006396">
    <property type="term" value="P:RNA processing"/>
    <property type="evidence" value="ECO:0007669"/>
    <property type="project" value="InterPro"/>
</dbReference>
<accession>A0A6A6AUP4</accession>
<dbReference type="GO" id="GO:0005634">
    <property type="term" value="C:nucleus"/>
    <property type="evidence" value="ECO:0007669"/>
    <property type="project" value="TreeGrafter"/>
</dbReference>
<dbReference type="OrthoDB" id="25029at2759"/>
<dbReference type="FunFam" id="3.65.10.20:FF:000013">
    <property type="entry name" value="TatD related DNase"/>
    <property type="match status" value="1"/>
</dbReference>
<evidence type="ECO:0000313" key="5">
    <source>
        <dbReference type="Proteomes" id="UP000799771"/>
    </source>
</evidence>
<dbReference type="InterPro" id="IPR013792">
    <property type="entry name" value="RNA3'P_cycl/enolpyr_Trfase_a/b"/>
</dbReference>
<keyword evidence="2" id="KW-0547">Nucleotide-binding</keyword>
<dbReference type="Gene3D" id="3.65.10.20">
    <property type="entry name" value="RNA 3'-terminal phosphate cyclase domain"/>
    <property type="match status" value="1"/>
</dbReference>